<dbReference type="PANTHER" id="PTHR32309">
    <property type="entry name" value="TYROSINE-PROTEIN KINASE"/>
    <property type="match status" value="1"/>
</dbReference>
<comment type="caution">
    <text evidence="8">The sequence shown here is derived from an EMBL/GenBank/DDBJ whole genome shotgun (WGS) entry which is preliminary data.</text>
</comment>
<evidence type="ECO:0000313" key="8">
    <source>
        <dbReference type="EMBL" id="OGH74058.1"/>
    </source>
</evidence>
<feature type="transmembrane region" description="Helical" evidence="6">
    <location>
        <begin position="181"/>
        <end position="201"/>
    </location>
</feature>
<dbReference type="EMBL" id="MFQN01000029">
    <property type="protein sequence ID" value="OGH74058.1"/>
    <property type="molecule type" value="Genomic_DNA"/>
</dbReference>
<evidence type="ECO:0000256" key="4">
    <source>
        <dbReference type="ARBA" id="ARBA00022989"/>
    </source>
</evidence>
<evidence type="ECO:0000259" key="7">
    <source>
        <dbReference type="Pfam" id="PF02706"/>
    </source>
</evidence>
<dbReference type="Pfam" id="PF02706">
    <property type="entry name" value="Wzz"/>
    <property type="match status" value="1"/>
</dbReference>
<protein>
    <recommendedName>
        <fullName evidence="7">Polysaccharide chain length determinant N-terminal domain-containing protein</fullName>
    </recommendedName>
</protein>
<dbReference type="GO" id="GO:0004713">
    <property type="term" value="F:protein tyrosine kinase activity"/>
    <property type="evidence" value="ECO:0007669"/>
    <property type="project" value="TreeGrafter"/>
</dbReference>
<dbReference type="STRING" id="1798692.A3G00_02040"/>
<comment type="subcellular location">
    <subcellularLocation>
        <location evidence="1">Cell membrane</location>
        <topology evidence="1">Multi-pass membrane protein</topology>
    </subcellularLocation>
</comment>
<name>A0A1F6MR83_9BACT</name>
<organism evidence="8 9">
    <name type="scientific">Candidatus Magasanikbacteria bacterium RIFCSPLOWO2_12_FULL_43_12</name>
    <dbReference type="NCBI Taxonomy" id="1798692"/>
    <lineage>
        <taxon>Bacteria</taxon>
        <taxon>Candidatus Magasanikiibacteriota</taxon>
    </lineage>
</organism>
<dbReference type="AlphaFoldDB" id="A0A1F6MR83"/>
<evidence type="ECO:0000256" key="5">
    <source>
        <dbReference type="ARBA" id="ARBA00023136"/>
    </source>
</evidence>
<evidence type="ECO:0000256" key="2">
    <source>
        <dbReference type="ARBA" id="ARBA00022475"/>
    </source>
</evidence>
<evidence type="ECO:0000313" key="9">
    <source>
        <dbReference type="Proteomes" id="UP000178347"/>
    </source>
</evidence>
<keyword evidence="2" id="KW-1003">Cell membrane</keyword>
<gene>
    <name evidence="8" type="ORF">A3G00_02040</name>
</gene>
<dbReference type="Proteomes" id="UP000178347">
    <property type="component" value="Unassembled WGS sequence"/>
</dbReference>
<keyword evidence="5 6" id="KW-0472">Membrane</keyword>
<accession>A0A1F6MR83</accession>
<sequence length="204" mass="22467">MFLTHSPFKLLIQRWRLLVFAGALVAFFAVLLSLVFTFPPQYRADAQVLVIAKSRYGIDPYTAAKSAEQISGSVVQIVGTNDFYEKVTMQGGHNLDLSKLNDLSERKKRKVWRKMVDASAIYGTGVLNISVYNKNQEQAKEWAGAVADTLVGSGWEYVGSDIGMKVVNTPVVTNWPVRPNFILNLVLGFVVGALAMAVAIVKRG</sequence>
<dbReference type="PANTHER" id="PTHR32309:SF13">
    <property type="entry name" value="FERRIC ENTEROBACTIN TRANSPORT PROTEIN FEPE"/>
    <property type="match status" value="1"/>
</dbReference>
<evidence type="ECO:0000256" key="6">
    <source>
        <dbReference type="SAM" id="Phobius"/>
    </source>
</evidence>
<evidence type="ECO:0000256" key="3">
    <source>
        <dbReference type="ARBA" id="ARBA00022692"/>
    </source>
</evidence>
<keyword evidence="3 6" id="KW-0812">Transmembrane</keyword>
<reference evidence="8 9" key="1">
    <citation type="journal article" date="2016" name="Nat. Commun.">
        <title>Thousands of microbial genomes shed light on interconnected biogeochemical processes in an aquifer system.</title>
        <authorList>
            <person name="Anantharaman K."/>
            <person name="Brown C.T."/>
            <person name="Hug L.A."/>
            <person name="Sharon I."/>
            <person name="Castelle C.J."/>
            <person name="Probst A.J."/>
            <person name="Thomas B.C."/>
            <person name="Singh A."/>
            <person name="Wilkins M.J."/>
            <person name="Karaoz U."/>
            <person name="Brodie E.L."/>
            <person name="Williams K.H."/>
            <person name="Hubbard S.S."/>
            <person name="Banfield J.F."/>
        </authorList>
    </citation>
    <scope>NUCLEOTIDE SEQUENCE [LARGE SCALE GENOMIC DNA]</scope>
</reference>
<evidence type="ECO:0000256" key="1">
    <source>
        <dbReference type="ARBA" id="ARBA00004651"/>
    </source>
</evidence>
<keyword evidence="4 6" id="KW-1133">Transmembrane helix</keyword>
<feature type="domain" description="Polysaccharide chain length determinant N-terminal" evidence="7">
    <location>
        <begin position="8"/>
        <end position="59"/>
    </location>
</feature>
<dbReference type="GO" id="GO:0005886">
    <property type="term" value="C:plasma membrane"/>
    <property type="evidence" value="ECO:0007669"/>
    <property type="project" value="UniProtKB-SubCell"/>
</dbReference>
<proteinExistence type="predicted"/>
<dbReference type="InterPro" id="IPR003856">
    <property type="entry name" value="LPS_length_determ_N"/>
</dbReference>
<dbReference type="InterPro" id="IPR050445">
    <property type="entry name" value="Bact_polysacc_biosynth/exp"/>
</dbReference>